<dbReference type="SMART" id="SM00382">
    <property type="entry name" value="AAA"/>
    <property type="match status" value="2"/>
</dbReference>
<dbReference type="PROSITE" id="PS50893">
    <property type="entry name" value="ABC_TRANSPORTER_2"/>
    <property type="match status" value="2"/>
</dbReference>
<dbReference type="EMBL" id="CP108090">
    <property type="protein sequence ID" value="WUQ14857.1"/>
    <property type="molecule type" value="Genomic_DNA"/>
</dbReference>
<feature type="domain" description="ABC transporter" evidence="6">
    <location>
        <begin position="2"/>
        <end position="243"/>
    </location>
</feature>
<dbReference type="InterPro" id="IPR015856">
    <property type="entry name" value="ABC_transpr_CbiO/EcfA_su"/>
</dbReference>
<organism evidence="7 8">
    <name type="scientific">Streptomyces virginiae</name>
    <name type="common">Streptomyces cinnamonensis</name>
    <dbReference type="NCBI Taxonomy" id="1961"/>
    <lineage>
        <taxon>Bacteria</taxon>
        <taxon>Bacillati</taxon>
        <taxon>Actinomycetota</taxon>
        <taxon>Actinomycetes</taxon>
        <taxon>Kitasatosporales</taxon>
        <taxon>Streptomycetaceae</taxon>
        <taxon>Streptomyces</taxon>
    </lineage>
</organism>
<feature type="domain" description="ABC transporter" evidence="6">
    <location>
        <begin position="396"/>
        <end position="624"/>
    </location>
</feature>
<dbReference type="CDD" id="cd03225">
    <property type="entry name" value="ABC_cobalt_CbiO_domain1"/>
    <property type="match status" value="1"/>
</dbReference>
<comment type="similarity">
    <text evidence="1">Belongs to the ABC transporter superfamily.</text>
</comment>
<sequence length="647" mass="66499">MIRFDQVSVTYEDASGPCLRGVDLVIPEGELTLLVGPSGVGKSTLLGAVSGLVPHFTGGILRGRVTVAGRDTRTHKPRELADVVGTVGQDPLAHFVTDTVEDELAYGMESLGLPPAVMRRRVEETLDLLGLNELRDRPIATLSGGQQQRVAIGSVLTPHPKVLVLDEPTSALDPAAAEEVLAVLQRLVHDLGTTVLMAEHRLERVVQYADQVLLLASPGAAPVIGTPAEIMAVSPVHPPVVSLGRLAGWSPLPLSVRDARRQAAPLRSRLSPAAGSAPSTPAGRPSDPARPSASQGSAPDPAPQTPAGLEGAASANPASPAFEARGVGRSPDTSAPPAFEARGAGRSPDLSAPPAFEARGSGGGAPVAGAPGLLARLLRRAKPSPAPGTAPGSAPAEVRDLTVRRGRVQALHGITLTVAPGETIALMGRNGAGKSTLLSTLVGTVVPTTGEVTVGGRTPHRTAPPEMVRRVGLVPQEPRDLLYADTVAAECAAADSDAGALPGTCRDLVSALLPDVPDDVHPRDLSEGQRLALALALVLTGRPALLLLDEPTRGLDYAAKVRLIEILRGLAADGHAIVLATHDVELAAELAHRVVILAGGEVVADGPTAEVVVSSPAFAPQVAKVLAPDPWLTVRQVAEALDAAEAR</sequence>
<evidence type="ECO:0000313" key="7">
    <source>
        <dbReference type="EMBL" id="WUQ14857.1"/>
    </source>
</evidence>
<feature type="compositionally biased region" description="Low complexity" evidence="5">
    <location>
        <begin position="271"/>
        <end position="286"/>
    </location>
</feature>
<evidence type="ECO:0000256" key="3">
    <source>
        <dbReference type="ARBA" id="ARBA00022741"/>
    </source>
</evidence>
<dbReference type="RefSeq" id="WP_328963509.1">
    <property type="nucleotide sequence ID" value="NZ_CP108090.1"/>
</dbReference>
<dbReference type="InterPro" id="IPR017871">
    <property type="entry name" value="ABC_transporter-like_CS"/>
</dbReference>
<keyword evidence="2" id="KW-0813">Transport</keyword>
<feature type="region of interest" description="Disordered" evidence="5">
    <location>
        <begin position="263"/>
        <end position="367"/>
    </location>
</feature>
<dbReference type="InterPro" id="IPR027417">
    <property type="entry name" value="P-loop_NTPase"/>
</dbReference>
<dbReference type="InterPro" id="IPR003439">
    <property type="entry name" value="ABC_transporter-like_ATP-bd"/>
</dbReference>
<gene>
    <name evidence="7" type="ORF">OG517_27520</name>
</gene>
<dbReference type="InterPro" id="IPR003593">
    <property type="entry name" value="AAA+_ATPase"/>
</dbReference>
<name>A0ABZ1THS3_STRVG</name>
<dbReference type="PANTHER" id="PTHR43553">
    <property type="entry name" value="HEAVY METAL TRANSPORTER"/>
    <property type="match status" value="1"/>
</dbReference>
<accession>A0ABZ1THS3</accession>
<protein>
    <submittedName>
        <fullName evidence="7">ATP-binding cassette domain-containing protein</fullName>
    </submittedName>
</protein>
<dbReference type="InterPro" id="IPR050095">
    <property type="entry name" value="ECF_ABC_transporter_ATP-bd"/>
</dbReference>
<dbReference type="PROSITE" id="PS00211">
    <property type="entry name" value="ABC_TRANSPORTER_1"/>
    <property type="match status" value="1"/>
</dbReference>
<dbReference type="SUPFAM" id="SSF52540">
    <property type="entry name" value="P-loop containing nucleoside triphosphate hydrolases"/>
    <property type="match status" value="2"/>
</dbReference>
<dbReference type="Pfam" id="PF00005">
    <property type="entry name" value="ABC_tran"/>
    <property type="match status" value="2"/>
</dbReference>
<evidence type="ECO:0000313" key="8">
    <source>
        <dbReference type="Proteomes" id="UP001432039"/>
    </source>
</evidence>
<keyword evidence="3" id="KW-0547">Nucleotide-binding</keyword>
<evidence type="ECO:0000256" key="2">
    <source>
        <dbReference type="ARBA" id="ARBA00022448"/>
    </source>
</evidence>
<keyword evidence="8" id="KW-1185">Reference proteome</keyword>
<proteinExistence type="inferred from homology"/>
<evidence type="ECO:0000256" key="5">
    <source>
        <dbReference type="SAM" id="MobiDB-lite"/>
    </source>
</evidence>
<dbReference type="Gene3D" id="3.40.50.300">
    <property type="entry name" value="P-loop containing nucleotide triphosphate hydrolases"/>
    <property type="match status" value="2"/>
</dbReference>
<keyword evidence="4 7" id="KW-0067">ATP-binding</keyword>
<reference evidence="7" key="1">
    <citation type="submission" date="2022-10" db="EMBL/GenBank/DDBJ databases">
        <title>The complete genomes of actinobacterial strains from the NBC collection.</title>
        <authorList>
            <person name="Joergensen T.S."/>
            <person name="Alvarez Arevalo M."/>
            <person name="Sterndorff E.B."/>
            <person name="Faurdal D."/>
            <person name="Vuksanovic O."/>
            <person name="Mourched A.-S."/>
            <person name="Charusanti P."/>
            <person name="Shaw S."/>
            <person name="Blin K."/>
            <person name="Weber T."/>
        </authorList>
    </citation>
    <scope>NUCLEOTIDE SEQUENCE</scope>
    <source>
        <strain evidence="7">NBC_00248</strain>
    </source>
</reference>
<dbReference type="GO" id="GO:0005524">
    <property type="term" value="F:ATP binding"/>
    <property type="evidence" value="ECO:0007669"/>
    <property type="project" value="UniProtKB-KW"/>
</dbReference>
<evidence type="ECO:0000259" key="6">
    <source>
        <dbReference type="PROSITE" id="PS50893"/>
    </source>
</evidence>
<evidence type="ECO:0000256" key="4">
    <source>
        <dbReference type="ARBA" id="ARBA00022840"/>
    </source>
</evidence>
<evidence type="ECO:0000256" key="1">
    <source>
        <dbReference type="ARBA" id="ARBA00005417"/>
    </source>
</evidence>
<dbReference type="Proteomes" id="UP001432039">
    <property type="component" value="Chromosome"/>
</dbReference>